<dbReference type="EMBL" id="DSVI01000007">
    <property type="protein sequence ID" value="HGT47592.1"/>
    <property type="molecule type" value="Genomic_DNA"/>
</dbReference>
<dbReference type="SUPFAM" id="SSF143422">
    <property type="entry name" value="Transposase IS200-like"/>
    <property type="match status" value="1"/>
</dbReference>
<protein>
    <submittedName>
        <fullName evidence="2">Transposase</fullName>
    </submittedName>
</protein>
<dbReference type="GO" id="GO:0006313">
    <property type="term" value="P:DNA transposition"/>
    <property type="evidence" value="ECO:0007669"/>
    <property type="project" value="InterPro"/>
</dbReference>
<dbReference type="InterPro" id="IPR036515">
    <property type="entry name" value="Transposase_17_sf"/>
</dbReference>
<dbReference type="InterPro" id="IPR002686">
    <property type="entry name" value="Transposase_17"/>
</dbReference>
<feature type="domain" description="Transposase IS200-like" evidence="1">
    <location>
        <begin position="12"/>
        <end position="128"/>
    </location>
</feature>
<organism evidence="2">
    <name type="scientific">Ignavibacterium album</name>
    <dbReference type="NCBI Taxonomy" id="591197"/>
    <lineage>
        <taxon>Bacteria</taxon>
        <taxon>Pseudomonadati</taxon>
        <taxon>Ignavibacteriota</taxon>
        <taxon>Ignavibacteria</taxon>
        <taxon>Ignavibacteriales</taxon>
        <taxon>Ignavibacteriaceae</taxon>
        <taxon>Ignavibacterium</taxon>
    </lineage>
</organism>
<accession>A0A832G7H3</accession>
<reference evidence="2" key="1">
    <citation type="journal article" date="2020" name="mSystems">
        <title>Genome- and Community-Level Interaction Insights into Carbon Utilization and Element Cycling Functions of Hydrothermarchaeota in Hydrothermal Sediment.</title>
        <authorList>
            <person name="Zhou Z."/>
            <person name="Liu Y."/>
            <person name="Xu W."/>
            <person name="Pan J."/>
            <person name="Luo Z.H."/>
            <person name="Li M."/>
        </authorList>
    </citation>
    <scope>NUCLEOTIDE SEQUENCE [LARGE SCALE GENOMIC DNA]</scope>
    <source>
        <strain evidence="2">SpSt-500</strain>
    </source>
</reference>
<proteinExistence type="predicted"/>
<evidence type="ECO:0000313" key="2">
    <source>
        <dbReference type="EMBL" id="HGT47592.1"/>
    </source>
</evidence>
<dbReference type="SMART" id="SM01321">
    <property type="entry name" value="Y1_Tnp"/>
    <property type="match status" value="1"/>
</dbReference>
<evidence type="ECO:0000259" key="1">
    <source>
        <dbReference type="SMART" id="SM01321"/>
    </source>
</evidence>
<gene>
    <name evidence="2" type="ORF">ENS56_06130</name>
</gene>
<comment type="caution">
    <text evidence="2">The sequence shown here is derived from an EMBL/GenBank/DDBJ whole genome shotgun (WGS) entry which is preliminary data.</text>
</comment>
<dbReference type="PANTHER" id="PTHR34322">
    <property type="entry name" value="TRANSPOSASE, Y1_TNP DOMAIN-CONTAINING"/>
    <property type="match status" value="1"/>
</dbReference>
<dbReference type="AlphaFoldDB" id="A0A832G7H3"/>
<dbReference type="Pfam" id="PF01797">
    <property type="entry name" value="Y1_Tnp"/>
    <property type="match status" value="1"/>
</dbReference>
<dbReference type="Gene3D" id="3.30.70.1290">
    <property type="entry name" value="Transposase IS200-like"/>
    <property type="match status" value="1"/>
</dbReference>
<dbReference type="PANTHER" id="PTHR34322:SF2">
    <property type="entry name" value="TRANSPOSASE IS200-LIKE DOMAIN-CONTAINING PROTEIN"/>
    <property type="match status" value="1"/>
</dbReference>
<dbReference type="GO" id="GO:0004803">
    <property type="term" value="F:transposase activity"/>
    <property type="evidence" value="ECO:0007669"/>
    <property type="project" value="InterPro"/>
</dbReference>
<sequence length="188" mass="22746">MHFIMDKPRPYYKNTYHHLYNRGANKALIFYERENYLYFLRKMKFYSDKYKIKILSYCLMPNHFHIFLKQTTDELSISLFISSLLNSYVKSINKKYEHSGTLFEGKIKNKHIQDESYFVWIIKYILENPVKANLADSICDWDFSNAKDLIGLRKGKLTDIKYVESFFQSRESMIEFLMDKKIKVPYEF</sequence>
<name>A0A832G7H3_9BACT</name>
<dbReference type="GO" id="GO:0003677">
    <property type="term" value="F:DNA binding"/>
    <property type="evidence" value="ECO:0007669"/>
    <property type="project" value="InterPro"/>
</dbReference>